<dbReference type="PANTHER" id="PTHR33594:SF1">
    <property type="entry name" value="HD_PDEASE DOMAIN-CONTAINING PROTEIN"/>
    <property type="match status" value="1"/>
</dbReference>
<dbReference type="CDD" id="cd00077">
    <property type="entry name" value="HDc"/>
    <property type="match status" value="1"/>
</dbReference>
<dbReference type="Gene3D" id="1.10.3210.50">
    <property type="match status" value="1"/>
</dbReference>
<reference evidence="2 3" key="1">
    <citation type="submission" date="2018-01" db="EMBL/GenBank/DDBJ databases">
        <title>Draft genome sequences of six Vibrio diazotrophicus strains isolated from deep-sea sediments of the Baltic Sea.</title>
        <authorList>
            <person name="Castillo D."/>
            <person name="Vandieken V."/>
            <person name="Chiang O."/>
            <person name="Middelboe M."/>
        </authorList>
    </citation>
    <scope>NUCLEOTIDE SEQUENCE [LARGE SCALE GENOMIC DNA]</scope>
    <source>
        <strain evidence="2 3">65.10M</strain>
    </source>
</reference>
<comment type="caution">
    <text evidence="2">The sequence shown here is derived from an EMBL/GenBank/DDBJ whole genome shotgun (WGS) entry which is preliminary data.</text>
</comment>
<organism evidence="2 3">
    <name type="scientific">Vibrio diazotrophicus</name>
    <dbReference type="NCBI Taxonomy" id="685"/>
    <lineage>
        <taxon>Bacteria</taxon>
        <taxon>Pseudomonadati</taxon>
        <taxon>Pseudomonadota</taxon>
        <taxon>Gammaproteobacteria</taxon>
        <taxon>Vibrionales</taxon>
        <taxon>Vibrionaceae</taxon>
        <taxon>Vibrio</taxon>
    </lineage>
</organism>
<protein>
    <submittedName>
        <fullName evidence="2">Phosphohydrolase</fullName>
    </submittedName>
</protein>
<feature type="domain" description="HD" evidence="1">
    <location>
        <begin position="26"/>
        <end position="130"/>
    </location>
</feature>
<dbReference type="InterPro" id="IPR006674">
    <property type="entry name" value="HD_domain"/>
</dbReference>
<proteinExistence type="predicted"/>
<evidence type="ECO:0000313" key="2">
    <source>
        <dbReference type="EMBL" id="PNI02194.1"/>
    </source>
</evidence>
<dbReference type="SMART" id="SM00471">
    <property type="entry name" value="HDc"/>
    <property type="match status" value="1"/>
</dbReference>
<dbReference type="SUPFAM" id="SSF109604">
    <property type="entry name" value="HD-domain/PDEase-like"/>
    <property type="match status" value="1"/>
</dbReference>
<gene>
    <name evidence="2" type="ORF">C1O25_05610</name>
</gene>
<dbReference type="EMBL" id="POSM01000005">
    <property type="protein sequence ID" value="PNI02194.1"/>
    <property type="molecule type" value="Genomic_DNA"/>
</dbReference>
<sequence length="211" mass="23985">MTLSKQMEERLLDFIRSQMNQDLAHDFNHVLRVVKTAKTLCAKESAIREIVIPAAYLHDCFSFDKNHPERHKSSVIAAEKAVKFLKSISYPPVYLDDIAHAIEAHSYSANIEARTLEAKIVQDADRLDALGAIGVSRCIQVSTKLNRPLYSSDDPFCLSRSPDDAHFTVDHFYRKLLNLENSMNTLSAKEEAKKRTSFMRSFLEQLGNEVI</sequence>
<dbReference type="Proteomes" id="UP000236547">
    <property type="component" value="Unassembled WGS sequence"/>
</dbReference>
<name>A0ABX4WG85_VIBDI</name>
<dbReference type="PANTHER" id="PTHR33594">
    <property type="entry name" value="SUPERFAMILY HYDROLASE, PUTATIVE (AFU_ORTHOLOGUE AFUA_1G03035)-RELATED"/>
    <property type="match status" value="1"/>
</dbReference>
<keyword evidence="3" id="KW-1185">Reference proteome</keyword>
<dbReference type="Pfam" id="PF01966">
    <property type="entry name" value="HD"/>
    <property type="match status" value="1"/>
</dbReference>
<evidence type="ECO:0000259" key="1">
    <source>
        <dbReference type="PROSITE" id="PS51831"/>
    </source>
</evidence>
<dbReference type="InterPro" id="IPR003607">
    <property type="entry name" value="HD/PDEase_dom"/>
</dbReference>
<dbReference type="PROSITE" id="PS51831">
    <property type="entry name" value="HD"/>
    <property type="match status" value="1"/>
</dbReference>
<evidence type="ECO:0000313" key="3">
    <source>
        <dbReference type="Proteomes" id="UP000236547"/>
    </source>
</evidence>
<accession>A0ABX4WG85</accession>
<dbReference type="RefSeq" id="WP_102967983.1">
    <property type="nucleotide sequence ID" value="NZ_POSM01000005.1"/>
</dbReference>